<dbReference type="InterPro" id="IPR011990">
    <property type="entry name" value="TPR-like_helical_dom_sf"/>
</dbReference>
<dbReference type="HOGENOM" id="CLU_015553_0_3_10"/>
<dbReference type="GO" id="GO:0009279">
    <property type="term" value="C:cell outer membrane"/>
    <property type="evidence" value="ECO:0007669"/>
    <property type="project" value="UniProtKB-SubCell"/>
</dbReference>
<dbReference type="AlphaFoldDB" id="A6LGL9"/>
<dbReference type="InterPro" id="IPR012944">
    <property type="entry name" value="SusD_RagB_dom"/>
</dbReference>
<dbReference type="Gene3D" id="1.25.40.390">
    <property type="match status" value="1"/>
</dbReference>
<evidence type="ECO:0000259" key="7">
    <source>
        <dbReference type="Pfam" id="PF14322"/>
    </source>
</evidence>
<dbReference type="EMBL" id="CP000140">
    <property type="protein sequence ID" value="ABR44833.1"/>
    <property type="molecule type" value="Genomic_DNA"/>
</dbReference>
<dbReference type="InterPro" id="IPR033985">
    <property type="entry name" value="SusD-like_N"/>
</dbReference>
<evidence type="ECO:0000259" key="6">
    <source>
        <dbReference type="Pfam" id="PF07980"/>
    </source>
</evidence>
<evidence type="ECO:0000313" key="8">
    <source>
        <dbReference type="EMBL" id="ABR44833.1"/>
    </source>
</evidence>
<evidence type="ECO:0000256" key="1">
    <source>
        <dbReference type="ARBA" id="ARBA00004442"/>
    </source>
</evidence>
<evidence type="ECO:0000256" key="2">
    <source>
        <dbReference type="ARBA" id="ARBA00006275"/>
    </source>
</evidence>
<dbReference type="PATRIC" id="fig|435591.13.peg.3088"/>
<dbReference type="RefSeq" id="WP_011967161.1">
    <property type="nucleotide sequence ID" value="NC_009615.1"/>
</dbReference>
<evidence type="ECO:0000256" key="4">
    <source>
        <dbReference type="ARBA" id="ARBA00023136"/>
    </source>
</evidence>
<keyword evidence="9" id="KW-1185">Reference proteome</keyword>
<evidence type="ECO:0000256" key="3">
    <source>
        <dbReference type="ARBA" id="ARBA00022729"/>
    </source>
</evidence>
<dbReference type="SUPFAM" id="SSF48452">
    <property type="entry name" value="TPR-like"/>
    <property type="match status" value="1"/>
</dbReference>
<keyword evidence="4" id="KW-0472">Membrane</keyword>
<comment type="similarity">
    <text evidence="2">Belongs to the SusD family.</text>
</comment>
<organism evidence="8 9">
    <name type="scientific">Parabacteroides distasonis (strain ATCC 8503 / DSM 20701 / CIP 104284 / JCM 5825 / NCTC 11152)</name>
    <dbReference type="NCBI Taxonomy" id="435591"/>
    <lineage>
        <taxon>Bacteria</taxon>
        <taxon>Pseudomonadati</taxon>
        <taxon>Bacteroidota</taxon>
        <taxon>Bacteroidia</taxon>
        <taxon>Bacteroidales</taxon>
        <taxon>Tannerellaceae</taxon>
        <taxon>Parabacteroides</taxon>
    </lineage>
</organism>
<name>A6LGL9_PARD8</name>
<protein>
    <submittedName>
        <fullName evidence="8">Putative outer membrane protein, probably involved in nutrient binding</fullName>
    </submittedName>
</protein>
<keyword evidence="3" id="KW-0732">Signal</keyword>
<dbReference type="Proteomes" id="UP000000566">
    <property type="component" value="Chromosome"/>
</dbReference>
<dbReference type="PROSITE" id="PS51257">
    <property type="entry name" value="PROKAR_LIPOPROTEIN"/>
    <property type="match status" value="1"/>
</dbReference>
<feature type="domain" description="RagB/SusD" evidence="6">
    <location>
        <begin position="315"/>
        <end position="608"/>
    </location>
</feature>
<dbReference type="Pfam" id="PF07980">
    <property type="entry name" value="SusD_RagB"/>
    <property type="match status" value="1"/>
</dbReference>
<dbReference type="KEGG" id="pdi:BDI_3127"/>
<dbReference type="Pfam" id="PF14322">
    <property type="entry name" value="SusD-like_3"/>
    <property type="match status" value="1"/>
</dbReference>
<proteinExistence type="inferred from homology"/>
<keyword evidence="5" id="KW-0998">Cell outer membrane</keyword>
<gene>
    <name evidence="8" type="ordered locus">BDI_3127</name>
</gene>
<reference evidence="8 9" key="1">
    <citation type="journal article" date="2007" name="PLoS Biol.">
        <title>Evolution of symbiotic bacteria in the distal human intestine.</title>
        <authorList>
            <person name="Xu J."/>
            <person name="Mahowald M.A."/>
            <person name="Ley R.E."/>
            <person name="Lozupone C.A."/>
            <person name="Hamady M."/>
            <person name="Martens E.C."/>
            <person name="Henrissat B."/>
            <person name="Coutinho P.M."/>
            <person name="Minx P."/>
            <person name="Latreille P."/>
            <person name="Cordum H."/>
            <person name="Van Brunt A."/>
            <person name="Kim K."/>
            <person name="Fulton R.S."/>
            <person name="Fulton L.A."/>
            <person name="Clifton S.W."/>
            <person name="Wilson R.K."/>
            <person name="Knight R.D."/>
            <person name="Gordon J.I."/>
        </authorList>
    </citation>
    <scope>NUCLEOTIDE SEQUENCE [LARGE SCALE GENOMIC DNA]</scope>
    <source>
        <strain evidence="9">ATCC 8503 / DSM 20701 / CIP 104284 / JCM 5825 / NCTC 11152</strain>
    </source>
</reference>
<dbReference type="PaxDb" id="435591-BDI_3127"/>
<sequence length="608" mass="70543">MNDSKYMNLLYCTIFALFIFMLSGCSDFLDTESRNTLTELNQWENEKNADIYLNGIYSTLDKPNTPDPLDSYTDDNDGGPYWASWQWKQGIATPEVRGGYPMVQDDVAHGFMKWSNVYERIRKCNEFLFEIEAHKMNYSEEWINQRIDEVRFLRAFFYAGLWQHVGGVVLLTEPLDRNTMAEEELYRPRNTFEETYDFICKELEEIVNNGYLAVKYNNGDSDAGRATLGAALALKGWVELYAASPGFNSNIPVAADGTGATPEQIKMVGFGDYDLKRWERAAITNKKFIDLFAGAYQLFPNMANFWSEATEYNSEVIWDRQLMRNIDDLKSDFAQKGGPTYILGKYYTWGNFCPTQELVDQFAMENGLPITDPASGYDPKHPYKNREKRFYDFIVYDGAPYKMNWMPESDTIYTRIDEVNVSKNQIELGQSDVTRTGYYFKKRMDPDWEPSSWGYGINYVYFRYAEVLLNYAEAQNEFAGPDASVYSAIDQIRERSNLPSLKETYGAKAINQAEMREIIKRERRVELCFENKRWYDLVRWGIASEVLNKELHGMKIYNSSPADNSGEWIYERLPLSSHPHVFTQKMYMCPIPYSVITANPKLIQNPGY</sequence>
<accession>A6LGL9</accession>
<feature type="domain" description="SusD-like N-terminal" evidence="7">
    <location>
        <begin position="27"/>
        <end position="204"/>
    </location>
</feature>
<evidence type="ECO:0000256" key="5">
    <source>
        <dbReference type="ARBA" id="ARBA00023237"/>
    </source>
</evidence>
<dbReference type="STRING" id="435591.BDI_3127"/>
<comment type="subcellular location">
    <subcellularLocation>
        <location evidence="1">Cell outer membrane</location>
    </subcellularLocation>
</comment>
<dbReference type="eggNOG" id="COG1435">
    <property type="taxonomic scope" value="Bacteria"/>
</dbReference>
<dbReference type="BioCyc" id="PDIS435591:G1G5A-3206-MONOMER"/>
<evidence type="ECO:0000313" key="9">
    <source>
        <dbReference type="Proteomes" id="UP000000566"/>
    </source>
</evidence>